<gene>
    <name evidence="2" type="ORF">Pan44_17100</name>
</gene>
<evidence type="ECO:0000313" key="2">
    <source>
        <dbReference type="EMBL" id="QDT53687.1"/>
    </source>
</evidence>
<dbReference type="KEGG" id="ccos:Pan44_17100"/>
<dbReference type="Proteomes" id="UP000315700">
    <property type="component" value="Chromosome"/>
</dbReference>
<dbReference type="InParanoid" id="A0A517SC18"/>
<dbReference type="InterPro" id="IPR015943">
    <property type="entry name" value="WD40/YVTN_repeat-like_dom_sf"/>
</dbReference>
<sequence>MADGMAKDSAGNRGAVGVTVLLLLLFLCSVWNWLYNIPVQPNVEIPFRWGKWWMVDSAAPDEVLIWDKDHGPVSFYNMRTGEHLFDRLSDSDLDVRPSFGDSRTTLVFRDGVATVVDLRAETVRCRIPSLPRGVNSQAFLDRSVLLTIHKGTTSAFDVETGDPLWSRNDIHMFRPNWGSRGDRFCADVNTVRQIEGLVIEQRQRQVLNVRDGTQDERFDLKSASRIWMSSPPGYLVEEGGRGGTSTVYDMQTGEKLLSTGFIQGGTNTPYFNAELTELLFPYREGEYDCRLGRWDLKTGNVIHPVPKRWHSKPNLITDDGRYFIGSYTRDSPPLYGAVRRALREIGLQLPSRERATPLLVDNQAKKEIGRLEHSTSFERIELTRAGDAFVQECNDRLAIYFVPLQRNWTRLILGGAWMVISFVATAFKARTLLVHMSQVELLPARPRRKDSPTVDDSLSES</sequence>
<dbReference type="InterPro" id="IPR011047">
    <property type="entry name" value="Quinoprotein_ADH-like_sf"/>
</dbReference>
<evidence type="ECO:0000256" key="1">
    <source>
        <dbReference type="SAM" id="Phobius"/>
    </source>
</evidence>
<organism evidence="2 3">
    <name type="scientific">Caulifigura coniformis</name>
    <dbReference type="NCBI Taxonomy" id="2527983"/>
    <lineage>
        <taxon>Bacteria</taxon>
        <taxon>Pseudomonadati</taxon>
        <taxon>Planctomycetota</taxon>
        <taxon>Planctomycetia</taxon>
        <taxon>Planctomycetales</taxon>
        <taxon>Planctomycetaceae</taxon>
        <taxon>Caulifigura</taxon>
    </lineage>
</organism>
<dbReference type="Gene3D" id="2.130.10.10">
    <property type="entry name" value="YVTN repeat-like/Quinoprotein amine dehydrogenase"/>
    <property type="match status" value="1"/>
</dbReference>
<dbReference type="AlphaFoldDB" id="A0A517SC18"/>
<keyword evidence="1" id="KW-0472">Membrane</keyword>
<dbReference type="EMBL" id="CP036271">
    <property type="protein sequence ID" value="QDT53687.1"/>
    <property type="molecule type" value="Genomic_DNA"/>
</dbReference>
<dbReference type="SUPFAM" id="SSF50998">
    <property type="entry name" value="Quinoprotein alcohol dehydrogenase-like"/>
    <property type="match status" value="1"/>
</dbReference>
<proteinExistence type="predicted"/>
<keyword evidence="1" id="KW-1133">Transmembrane helix</keyword>
<reference evidence="2 3" key="1">
    <citation type="submission" date="2019-02" db="EMBL/GenBank/DDBJ databases">
        <title>Deep-cultivation of Planctomycetes and their phenomic and genomic characterization uncovers novel biology.</title>
        <authorList>
            <person name="Wiegand S."/>
            <person name="Jogler M."/>
            <person name="Boedeker C."/>
            <person name="Pinto D."/>
            <person name="Vollmers J."/>
            <person name="Rivas-Marin E."/>
            <person name="Kohn T."/>
            <person name="Peeters S.H."/>
            <person name="Heuer A."/>
            <person name="Rast P."/>
            <person name="Oberbeckmann S."/>
            <person name="Bunk B."/>
            <person name="Jeske O."/>
            <person name="Meyerdierks A."/>
            <person name="Storesund J.E."/>
            <person name="Kallscheuer N."/>
            <person name="Luecker S."/>
            <person name="Lage O.M."/>
            <person name="Pohl T."/>
            <person name="Merkel B.J."/>
            <person name="Hornburger P."/>
            <person name="Mueller R.-W."/>
            <person name="Bruemmer F."/>
            <person name="Labrenz M."/>
            <person name="Spormann A.M."/>
            <person name="Op den Camp H."/>
            <person name="Overmann J."/>
            <person name="Amann R."/>
            <person name="Jetten M.S.M."/>
            <person name="Mascher T."/>
            <person name="Medema M.H."/>
            <person name="Devos D.P."/>
            <person name="Kaster A.-K."/>
            <person name="Ovreas L."/>
            <person name="Rohde M."/>
            <person name="Galperin M.Y."/>
            <person name="Jogler C."/>
        </authorList>
    </citation>
    <scope>NUCLEOTIDE SEQUENCE [LARGE SCALE GENOMIC DNA]</scope>
    <source>
        <strain evidence="2 3">Pan44</strain>
    </source>
</reference>
<accession>A0A517SC18</accession>
<protein>
    <submittedName>
        <fullName evidence="2">Uncharacterized protein</fullName>
    </submittedName>
</protein>
<keyword evidence="1" id="KW-0812">Transmembrane</keyword>
<evidence type="ECO:0000313" key="3">
    <source>
        <dbReference type="Proteomes" id="UP000315700"/>
    </source>
</evidence>
<feature type="transmembrane region" description="Helical" evidence="1">
    <location>
        <begin position="12"/>
        <end position="34"/>
    </location>
</feature>
<name>A0A517SC18_9PLAN</name>
<keyword evidence="3" id="KW-1185">Reference proteome</keyword>